<dbReference type="Pfam" id="PF02518">
    <property type="entry name" value="HATPase_c"/>
    <property type="match status" value="1"/>
</dbReference>
<dbReference type="Gene3D" id="3.30.565.10">
    <property type="entry name" value="Histidine kinase-like ATPase, C-terminal domain"/>
    <property type="match status" value="1"/>
</dbReference>
<dbReference type="InterPro" id="IPR003594">
    <property type="entry name" value="HATPase_dom"/>
</dbReference>
<protein>
    <recommendedName>
        <fullName evidence="2">histidine kinase</fullName>
        <ecNumber evidence="2">2.7.13.3</ecNumber>
    </recommendedName>
</protein>
<comment type="catalytic activity">
    <reaction evidence="1">
        <text>ATP + protein L-histidine = ADP + protein N-phospho-L-histidine.</text>
        <dbReference type="EC" id="2.7.13.3"/>
    </reaction>
</comment>
<sequence length="679" mass="73787">MQLVLDHSILVFEPHTLMVPGQERAPHNGLTTGGKVVRELPPVTDGSACRAWLAAQLRAYADTPCSAYERLEPALVLFDQVQALGPSDFGVELASYLAELLGELWRAEQIETVLDAVLPWVDAGFGEAVAVHVLALRCRMHLRFGRLSTALALLDQVTRRAAASPRDIDRAHCARALGGALSAQAQFEPAIAAMRDAITGYQACRDRGRWVDIYASISVAYRHLGERAAEQRTLQEGMKTAVAQKRWISACNTAASLAEELLTDGREAEAVPLLRAAEEYLRLAGPGGERIAKEVHAAQATLAARQGRLGEAIALMQGVVADTRAYSMRRQVVFRLKQLARWQLADGDSAAALATVQEAHQMELDETREGSRRDMALELQRIELAHAQQLKLKAEAYADELAARASALQDALDLQRELQAELIERSKLATLGHLLAGMAHELNTPLGSALIALSTATELSRSLAHHLADGGPVSRSRFTADLGRCKEGAELARRNVEQALSLVQTYLHIDAGHAPEPMRRVVLGRLVEAAWQRAVTPGSPLRLRCRADFELELPAEALTEVLLQLFQNIERHAYGADQEGVVDVDARIEGGQVLMAVADHGRGIACELQSRVFDPYVTTRFGQGRSGLGLFVAQVAVVQRLHGRITVDSRPGQGCRFDIEFPAAELSPSTVLPAALAAH</sequence>
<dbReference type="EC" id="2.7.13.3" evidence="2"/>
<proteinExistence type="predicted"/>
<gene>
    <name evidence="4" type="ORF">DI603_18000</name>
</gene>
<comment type="caution">
    <text evidence="4">The sequence shown here is derived from an EMBL/GenBank/DDBJ whole genome shotgun (WGS) entry which is preliminary data.</text>
</comment>
<dbReference type="PANTHER" id="PTHR43065">
    <property type="entry name" value="SENSOR HISTIDINE KINASE"/>
    <property type="match status" value="1"/>
</dbReference>
<evidence type="ECO:0000256" key="1">
    <source>
        <dbReference type="ARBA" id="ARBA00000085"/>
    </source>
</evidence>
<dbReference type="SUPFAM" id="SSF48452">
    <property type="entry name" value="TPR-like"/>
    <property type="match status" value="1"/>
</dbReference>
<dbReference type="InterPro" id="IPR005467">
    <property type="entry name" value="His_kinase_dom"/>
</dbReference>
<dbReference type="SMART" id="SM00387">
    <property type="entry name" value="HATPase_c"/>
    <property type="match status" value="1"/>
</dbReference>
<dbReference type="AlphaFoldDB" id="A0A2W5DAL1"/>
<evidence type="ECO:0000256" key="2">
    <source>
        <dbReference type="ARBA" id="ARBA00012438"/>
    </source>
</evidence>
<evidence type="ECO:0000313" key="5">
    <source>
        <dbReference type="Proteomes" id="UP000249633"/>
    </source>
</evidence>
<evidence type="ECO:0000313" key="4">
    <source>
        <dbReference type="EMBL" id="PZP29105.1"/>
    </source>
</evidence>
<dbReference type="GO" id="GO:0000155">
    <property type="term" value="F:phosphorelay sensor kinase activity"/>
    <property type="evidence" value="ECO:0007669"/>
    <property type="project" value="InterPro"/>
</dbReference>
<dbReference type="InterPro" id="IPR011990">
    <property type="entry name" value="TPR-like_helical_dom_sf"/>
</dbReference>
<dbReference type="Proteomes" id="UP000249633">
    <property type="component" value="Unassembled WGS sequence"/>
</dbReference>
<dbReference type="Gene3D" id="1.10.287.130">
    <property type="match status" value="1"/>
</dbReference>
<dbReference type="PRINTS" id="PR00344">
    <property type="entry name" value="BCTRLSENSOR"/>
</dbReference>
<feature type="domain" description="Histidine kinase" evidence="3">
    <location>
        <begin position="437"/>
        <end position="665"/>
    </location>
</feature>
<dbReference type="PROSITE" id="PS50109">
    <property type="entry name" value="HIS_KIN"/>
    <property type="match status" value="1"/>
</dbReference>
<dbReference type="InterPro" id="IPR036097">
    <property type="entry name" value="HisK_dim/P_sf"/>
</dbReference>
<dbReference type="EMBL" id="QFOD01000019">
    <property type="protein sequence ID" value="PZP29105.1"/>
    <property type="molecule type" value="Genomic_DNA"/>
</dbReference>
<reference evidence="4 5" key="1">
    <citation type="submission" date="2017-08" db="EMBL/GenBank/DDBJ databases">
        <title>Infants hospitalized years apart are colonized by the same room-sourced microbial strains.</title>
        <authorList>
            <person name="Brooks B."/>
            <person name="Olm M.R."/>
            <person name="Firek B.A."/>
            <person name="Baker R."/>
            <person name="Thomas B.C."/>
            <person name="Morowitz M.J."/>
            <person name="Banfield J.F."/>
        </authorList>
    </citation>
    <scope>NUCLEOTIDE SEQUENCE [LARGE SCALE GENOMIC DNA]</scope>
    <source>
        <strain evidence="4">S2_012_000_R2_81</strain>
    </source>
</reference>
<dbReference type="InterPro" id="IPR036890">
    <property type="entry name" value="HATPase_C_sf"/>
</dbReference>
<accession>A0A2W5DAL1</accession>
<name>A0A2W5DAL1_9BURK</name>
<organism evidence="4 5">
    <name type="scientific">Roseateles depolymerans</name>
    <dbReference type="NCBI Taxonomy" id="76731"/>
    <lineage>
        <taxon>Bacteria</taxon>
        <taxon>Pseudomonadati</taxon>
        <taxon>Pseudomonadota</taxon>
        <taxon>Betaproteobacteria</taxon>
        <taxon>Burkholderiales</taxon>
        <taxon>Sphaerotilaceae</taxon>
        <taxon>Roseateles</taxon>
    </lineage>
</organism>
<dbReference type="InterPro" id="IPR004358">
    <property type="entry name" value="Sig_transdc_His_kin-like_C"/>
</dbReference>
<dbReference type="SUPFAM" id="SSF47384">
    <property type="entry name" value="Homodimeric domain of signal transducing histidine kinase"/>
    <property type="match status" value="1"/>
</dbReference>
<evidence type="ECO:0000259" key="3">
    <source>
        <dbReference type="PROSITE" id="PS50109"/>
    </source>
</evidence>
<dbReference type="SUPFAM" id="SSF55874">
    <property type="entry name" value="ATPase domain of HSP90 chaperone/DNA topoisomerase II/histidine kinase"/>
    <property type="match status" value="1"/>
</dbReference>